<dbReference type="Proteomes" id="UP000654075">
    <property type="component" value="Unassembled WGS sequence"/>
</dbReference>
<sequence>MQRMHNRDAQEKEQAVHWPGTHANSNREAWSLSTPSISWRNMLCGVLQIEMTFDIDANDILNVGVSNESNFNITDEMPTTGRKRSYTAGGEKSSGARTRSTRSRSGRTRTSTSPFRTTP</sequence>
<dbReference type="EMBL" id="CAJNNV010012797">
    <property type="protein sequence ID" value="CAE8601104.1"/>
    <property type="molecule type" value="Genomic_DNA"/>
</dbReference>
<organism evidence="2 3">
    <name type="scientific">Polarella glacialis</name>
    <name type="common">Dinoflagellate</name>
    <dbReference type="NCBI Taxonomy" id="89957"/>
    <lineage>
        <taxon>Eukaryota</taxon>
        <taxon>Sar</taxon>
        <taxon>Alveolata</taxon>
        <taxon>Dinophyceae</taxon>
        <taxon>Suessiales</taxon>
        <taxon>Suessiaceae</taxon>
        <taxon>Polarella</taxon>
    </lineage>
</organism>
<proteinExistence type="predicted"/>
<comment type="caution">
    <text evidence="2">The sequence shown here is derived from an EMBL/GenBank/DDBJ whole genome shotgun (WGS) entry which is preliminary data.</text>
</comment>
<dbReference type="AlphaFoldDB" id="A0A813ERG7"/>
<feature type="region of interest" description="Disordered" evidence="1">
    <location>
        <begin position="1"/>
        <end position="29"/>
    </location>
</feature>
<feature type="region of interest" description="Disordered" evidence="1">
    <location>
        <begin position="66"/>
        <end position="119"/>
    </location>
</feature>
<evidence type="ECO:0000313" key="2">
    <source>
        <dbReference type="EMBL" id="CAE8601104.1"/>
    </source>
</evidence>
<gene>
    <name evidence="2" type="ORF">PGLA1383_LOCUS19401</name>
</gene>
<feature type="compositionally biased region" description="Basic and acidic residues" evidence="1">
    <location>
        <begin position="1"/>
        <end position="15"/>
    </location>
</feature>
<protein>
    <submittedName>
        <fullName evidence="2">Uncharacterized protein</fullName>
    </submittedName>
</protein>
<evidence type="ECO:0000256" key="1">
    <source>
        <dbReference type="SAM" id="MobiDB-lite"/>
    </source>
</evidence>
<accession>A0A813ERG7</accession>
<keyword evidence="3" id="KW-1185">Reference proteome</keyword>
<evidence type="ECO:0000313" key="3">
    <source>
        <dbReference type="Proteomes" id="UP000654075"/>
    </source>
</evidence>
<reference evidence="2" key="1">
    <citation type="submission" date="2021-02" db="EMBL/GenBank/DDBJ databases">
        <authorList>
            <person name="Dougan E. K."/>
            <person name="Rhodes N."/>
            <person name="Thang M."/>
            <person name="Chan C."/>
        </authorList>
    </citation>
    <scope>NUCLEOTIDE SEQUENCE</scope>
</reference>
<feature type="compositionally biased region" description="Low complexity" evidence="1">
    <location>
        <begin position="108"/>
        <end position="119"/>
    </location>
</feature>
<name>A0A813ERG7_POLGL</name>